<name>A0A2I4F736_JUGRE</name>
<dbReference type="PANTHER" id="PTHR33710:SF13">
    <property type="entry name" value="ENDONUCLEASE_EXONUCLEASE_PHOSPHATASE FAMILY PROTEIN"/>
    <property type="match status" value="1"/>
</dbReference>
<accession>A0A2I4F736</accession>
<reference evidence="2" key="1">
    <citation type="submission" date="2025-08" db="UniProtKB">
        <authorList>
            <consortium name="RefSeq"/>
        </authorList>
    </citation>
    <scope>IDENTIFICATION</scope>
    <source>
        <tissue evidence="2">Leaves</tissue>
    </source>
</reference>
<dbReference type="Gramene" id="Jr01_14740_p1">
    <property type="protein sequence ID" value="cds.Jr01_14740_p1"/>
    <property type="gene ID" value="Jr01_14740"/>
</dbReference>
<dbReference type="RefSeq" id="XP_018827459.1">
    <property type="nucleotide sequence ID" value="XM_018971914.1"/>
</dbReference>
<evidence type="ECO:0000313" key="1">
    <source>
        <dbReference type="Proteomes" id="UP000235220"/>
    </source>
</evidence>
<sequence length="315" mass="36382">MTLSLCDQDPGSWPWFIGVDFNIIRCNDDKVGGIMWAPSAKAEFNACIQHCGLLDLPYVRNRLSWCNGRLGVRCIWARLDRVLVNMTFINLWGDVHVEYLPRSSSDHLPMVVSLCREQSMVARPFRFQCMWGTHEGFLPLVKEVWYVFIDGCPMFPISKKLKALKGALRKWNVEVFGRVEVELKALENRIVALEQSVLTDFSSQTEAELLSCKQQHLRWLHREEILGCQNSRIKWLMEGGSNTAFFQAMMCIKKKNKRVEKMRLENGQVHESVEEVHNGTIDLFFQYLLATDGVHFDEDSLSLLLPSITDLEMKH</sequence>
<dbReference type="Proteomes" id="UP000235220">
    <property type="component" value="Chromosome 1"/>
</dbReference>
<dbReference type="SUPFAM" id="SSF56219">
    <property type="entry name" value="DNase I-like"/>
    <property type="match status" value="1"/>
</dbReference>
<organism evidence="1 2">
    <name type="scientific">Juglans regia</name>
    <name type="common">English walnut</name>
    <dbReference type="NCBI Taxonomy" id="51240"/>
    <lineage>
        <taxon>Eukaryota</taxon>
        <taxon>Viridiplantae</taxon>
        <taxon>Streptophyta</taxon>
        <taxon>Embryophyta</taxon>
        <taxon>Tracheophyta</taxon>
        <taxon>Spermatophyta</taxon>
        <taxon>Magnoliopsida</taxon>
        <taxon>eudicotyledons</taxon>
        <taxon>Gunneridae</taxon>
        <taxon>Pentapetalae</taxon>
        <taxon>rosids</taxon>
        <taxon>fabids</taxon>
        <taxon>Fagales</taxon>
        <taxon>Juglandaceae</taxon>
        <taxon>Juglans</taxon>
    </lineage>
</organism>
<dbReference type="OrthoDB" id="1224909at2759"/>
<dbReference type="InterPro" id="IPR036691">
    <property type="entry name" value="Endo/exonu/phosph_ase_sf"/>
</dbReference>
<dbReference type="PANTHER" id="PTHR33710">
    <property type="entry name" value="BNAC02G09200D PROTEIN"/>
    <property type="match status" value="1"/>
</dbReference>
<gene>
    <name evidence="2" type="primary">LOC108996150</name>
</gene>
<dbReference type="KEGG" id="jre:108996150"/>
<dbReference type="AlphaFoldDB" id="A0A2I4F736"/>
<dbReference type="GeneID" id="108996150"/>
<dbReference type="Gene3D" id="3.60.10.10">
    <property type="entry name" value="Endonuclease/exonuclease/phosphatase"/>
    <property type="match status" value="1"/>
</dbReference>
<protein>
    <submittedName>
        <fullName evidence="2">Uncharacterized protein LOC108996150</fullName>
    </submittedName>
</protein>
<proteinExistence type="predicted"/>
<keyword evidence="1" id="KW-1185">Reference proteome</keyword>
<evidence type="ECO:0000313" key="2">
    <source>
        <dbReference type="RefSeq" id="XP_018827459.1"/>
    </source>
</evidence>